<reference evidence="1 2" key="1">
    <citation type="submission" date="2017-09" db="EMBL/GenBank/DDBJ databases">
        <title>Complete genome sequence of Verrucomicrobial strain HZ-65, isolated from freshwater.</title>
        <authorList>
            <person name="Choi A."/>
        </authorList>
    </citation>
    <scope>NUCLEOTIDE SEQUENCE [LARGE SCALE GENOMIC DNA]</scope>
    <source>
        <strain evidence="1 2">HZ-65</strain>
    </source>
</reference>
<keyword evidence="2" id="KW-1185">Reference proteome</keyword>
<protein>
    <recommendedName>
        <fullName evidence="3">Nitrate reductase</fullName>
    </recommendedName>
</protein>
<evidence type="ECO:0000313" key="2">
    <source>
        <dbReference type="Proteomes" id="UP000217265"/>
    </source>
</evidence>
<dbReference type="KEGG" id="vbh:CMV30_03535"/>
<proteinExistence type="predicted"/>
<dbReference type="AlphaFoldDB" id="A0A290QFF0"/>
<organism evidence="1 2">
    <name type="scientific">Nibricoccus aquaticus</name>
    <dbReference type="NCBI Taxonomy" id="2576891"/>
    <lineage>
        <taxon>Bacteria</taxon>
        <taxon>Pseudomonadati</taxon>
        <taxon>Verrucomicrobiota</taxon>
        <taxon>Opitutia</taxon>
        <taxon>Opitutales</taxon>
        <taxon>Opitutaceae</taxon>
        <taxon>Nibricoccus</taxon>
    </lineage>
</organism>
<sequence>MAAVIDPSYAEAIKRWTREVLRLGEDDVVTVSEIACVDAGCPLVETVVAVFAAEGETRSWRFTRPRVAVTKMMVMQTLATPAKRS</sequence>
<accession>A0A290QFF0</accession>
<dbReference type="EMBL" id="CP023344">
    <property type="protein sequence ID" value="ATC65970.1"/>
    <property type="molecule type" value="Genomic_DNA"/>
</dbReference>
<name>A0A290QFF0_9BACT</name>
<dbReference type="OrthoDB" id="7067390at2"/>
<evidence type="ECO:0008006" key="3">
    <source>
        <dbReference type="Google" id="ProtNLM"/>
    </source>
</evidence>
<gene>
    <name evidence="1" type="ORF">CMV30_03535</name>
</gene>
<dbReference type="Proteomes" id="UP000217265">
    <property type="component" value="Chromosome"/>
</dbReference>
<evidence type="ECO:0000313" key="1">
    <source>
        <dbReference type="EMBL" id="ATC65970.1"/>
    </source>
</evidence>